<geneLocation type="plasmid" evidence="4 5">
    <name>p1536_1</name>
</geneLocation>
<gene>
    <name evidence="4" type="ORF">NTH_04372</name>
</gene>
<dbReference type="Pfam" id="PF03428">
    <property type="entry name" value="RP-C"/>
    <property type="match status" value="1"/>
</dbReference>
<reference evidence="4 5" key="1">
    <citation type="submission" date="2018-07" db="EMBL/GenBank/DDBJ databases">
        <title>Genome sequence of Nitratireductor thuwali#1536.</title>
        <authorList>
            <person name="Michoud G."/>
            <person name="Merlino G."/>
            <person name="Sefrji F.O."/>
            <person name="Daffonchio D."/>
        </authorList>
    </citation>
    <scope>NUCLEOTIDE SEQUENCE [LARGE SCALE GENOMIC DNA]</scope>
    <source>
        <strain evidence="4 5">Nit1536</strain>
        <plasmid evidence="4 5">p1536_1</plasmid>
    </source>
</reference>
<keyword evidence="5" id="KW-1185">Reference proteome</keyword>
<evidence type="ECO:0000313" key="5">
    <source>
        <dbReference type="Proteomes" id="UP001342418"/>
    </source>
</evidence>
<feature type="compositionally biased region" description="Polar residues" evidence="1">
    <location>
        <begin position="262"/>
        <end position="276"/>
    </location>
</feature>
<proteinExistence type="predicted"/>
<evidence type="ECO:0000313" key="4">
    <source>
        <dbReference type="EMBL" id="UUP19857.1"/>
    </source>
</evidence>
<organism evidence="4 5">
    <name type="scientific">Nitratireductor thuwali</name>
    <dbReference type="NCBI Taxonomy" id="2267699"/>
    <lineage>
        <taxon>Bacteria</taxon>
        <taxon>Pseudomonadati</taxon>
        <taxon>Pseudomonadota</taxon>
        <taxon>Alphaproteobacteria</taxon>
        <taxon>Hyphomicrobiales</taxon>
        <taxon>Phyllobacteriaceae</taxon>
        <taxon>Nitratireductor</taxon>
    </lineage>
</organism>
<accession>A0ABY5MSX0</accession>
<dbReference type="InterPro" id="IPR047611">
    <property type="entry name" value="RepABC_RepC"/>
</dbReference>
<feature type="domain" description="Plasmid replication protein C C-terminal" evidence="3">
    <location>
        <begin position="343"/>
        <end position="440"/>
    </location>
</feature>
<protein>
    <recommendedName>
        <fullName evidence="6">Replication initiation protein RepC</fullName>
    </recommendedName>
</protein>
<dbReference type="Proteomes" id="UP001342418">
    <property type="component" value="Plasmid p1536_1"/>
</dbReference>
<dbReference type="RefSeq" id="WP_338532052.1">
    <property type="nucleotide sequence ID" value="NZ_CP030942.1"/>
</dbReference>
<dbReference type="Pfam" id="PF11800">
    <property type="entry name" value="RP-C_C"/>
    <property type="match status" value="1"/>
</dbReference>
<evidence type="ECO:0000259" key="3">
    <source>
        <dbReference type="Pfam" id="PF11800"/>
    </source>
</evidence>
<evidence type="ECO:0000256" key="1">
    <source>
        <dbReference type="SAM" id="MobiDB-lite"/>
    </source>
</evidence>
<feature type="compositionally biased region" description="Basic and acidic residues" evidence="1">
    <location>
        <begin position="310"/>
        <end position="319"/>
    </location>
</feature>
<evidence type="ECO:0008006" key="6">
    <source>
        <dbReference type="Google" id="ProtNLM"/>
    </source>
</evidence>
<dbReference type="EMBL" id="CP030942">
    <property type="protein sequence ID" value="UUP19857.1"/>
    <property type="molecule type" value="Genomic_DNA"/>
</dbReference>
<dbReference type="InterPro" id="IPR021760">
    <property type="entry name" value="RepC_C"/>
</dbReference>
<name>A0ABY5MSX0_9HYPH</name>
<evidence type="ECO:0000259" key="2">
    <source>
        <dbReference type="Pfam" id="PF03428"/>
    </source>
</evidence>
<dbReference type="NCBIfam" id="NF040974">
    <property type="entry name" value="RepABC_RepC"/>
    <property type="match status" value="1"/>
</dbReference>
<feature type="region of interest" description="Disordered" evidence="1">
    <location>
        <begin position="256"/>
        <end position="337"/>
    </location>
</feature>
<dbReference type="InterPro" id="IPR005090">
    <property type="entry name" value="RepC_N"/>
</dbReference>
<feature type="domain" description="Plasmid replication protein C N-terminal" evidence="2">
    <location>
        <begin position="51"/>
        <end position="204"/>
    </location>
</feature>
<sequence>MTDSFAVSPFGGRGLARAQFALNEQILNARKAAGGPGGGVAGQGDSRRSKVVEDKWKLIRAVTEAKAALGLSDRTVAVLEALMSFYPERRLDLARPLIVFPSNAELSLRSRGMAPATLRRHLACLVETRMVLRRDSANGKRFACRNDKGEVEAAFGFDLAPLVMRAGEILRLAEEARQEAAAIRMLRAEITIHLRDMSAILKAAQEEGRAEAGGLAAEFEALSGRLGRNTPRAELSRRRDALLSLRARLEAEFLAESPGQAVETNLNTPETSSNAPEISRKSPKMSANDAQNERHIEGSESEYPLTNKPVDFEMRDRSDSASSPEVDSCQPARPNPSVEPVDLTLVLSACPQIRDYAPNGIAGWRDLAAAADLVRSMLGISGSAWERARRVLGQAGAAAAVAAILERIDQIQSPGGYLRGLTARAEIGDFSLKPMLSALAVRGLRERLCPGQAA</sequence>
<keyword evidence="4" id="KW-0614">Plasmid</keyword>